<dbReference type="Pfam" id="PF10168">
    <property type="entry name" value="Nup88"/>
    <property type="match status" value="1"/>
</dbReference>
<gene>
    <name evidence="8" type="ORF">BIW11_05771</name>
</gene>
<dbReference type="GO" id="GO:0000056">
    <property type="term" value="P:ribosomal small subunit export from nucleus"/>
    <property type="evidence" value="ECO:0007669"/>
    <property type="project" value="InterPro"/>
</dbReference>
<comment type="caution">
    <text evidence="8">The sequence shown here is derived from an EMBL/GenBank/DDBJ whole genome shotgun (WGS) entry which is preliminary data.</text>
</comment>
<dbReference type="PANTHER" id="PTHR13257:SF0">
    <property type="entry name" value="NUCLEAR PORE COMPLEX PROTEIN NUP88"/>
    <property type="match status" value="1"/>
</dbReference>
<dbReference type="AlphaFoldDB" id="A0A1V9Y0X6"/>
<feature type="non-terminal residue" evidence="8">
    <location>
        <position position="179"/>
    </location>
</feature>
<evidence type="ECO:0000256" key="4">
    <source>
        <dbReference type="ARBA" id="ARBA00022927"/>
    </source>
</evidence>
<dbReference type="GO" id="GO:0000055">
    <property type="term" value="P:ribosomal large subunit export from nucleus"/>
    <property type="evidence" value="ECO:0007669"/>
    <property type="project" value="InterPro"/>
</dbReference>
<dbReference type="OrthoDB" id="341482at2759"/>
<dbReference type="GO" id="GO:0006606">
    <property type="term" value="P:protein import into nucleus"/>
    <property type="evidence" value="ECO:0007669"/>
    <property type="project" value="TreeGrafter"/>
</dbReference>
<evidence type="ECO:0000256" key="6">
    <source>
        <dbReference type="ARBA" id="ARBA00023132"/>
    </source>
</evidence>
<dbReference type="EMBL" id="MNPL01001165">
    <property type="protein sequence ID" value="OQR79385.1"/>
    <property type="molecule type" value="Genomic_DNA"/>
</dbReference>
<sequence>MSTSANFNGPGGMKWHAPNSRFLRCIGKVEKCTSPRQLLTYCNDLLIGWSDKNRCLYAVVISDEDTDDRCYELTLTHRVPFRVDRLCPSSSGFLLLWGANGAAVVTLPHYDALRRARENTPIQCKSWGVGELLLMQTPGLELLGLNWLPNSATEVVMLTNDNCLRLFDVSKKHMNAIIT</sequence>
<dbReference type="GO" id="GO:0006406">
    <property type="term" value="P:mRNA export from nucleus"/>
    <property type="evidence" value="ECO:0007669"/>
    <property type="project" value="TreeGrafter"/>
</dbReference>
<proteinExistence type="predicted"/>
<evidence type="ECO:0000313" key="9">
    <source>
        <dbReference type="Proteomes" id="UP000192247"/>
    </source>
</evidence>
<evidence type="ECO:0000256" key="7">
    <source>
        <dbReference type="ARBA" id="ARBA00023242"/>
    </source>
</evidence>
<accession>A0A1V9Y0X6</accession>
<dbReference type="InterPro" id="IPR037700">
    <property type="entry name" value="NUP88/NUP82"/>
</dbReference>
<comment type="subcellular location">
    <subcellularLocation>
        <location evidence="1">Nucleus</location>
        <location evidence="1">Nuclear pore complex</location>
    </subcellularLocation>
</comment>
<evidence type="ECO:0000256" key="2">
    <source>
        <dbReference type="ARBA" id="ARBA00022448"/>
    </source>
</evidence>
<dbReference type="GO" id="GO:0017056">
    <property type="term" value="F:structural constituent of nuclear pore"/>
    <property type="evidence" value="ECO:0007669"/>
    <property type="project" value="InterPro"/>
</dbReference>
<keyword evidence="7" id="KW-0539">Nucleus</keyword>
<dbReference type="InterPro" id="IPR019321">
    <property type="entry name" value="Nucleoporin_Nup88"/>
</dbReference>
<name>A0A1V9Y0X6_9ACAR</name>
<evidence type="ECO:0000256" key="5">
    <source>
        <dbReference type="ARBA" id="ARBA00023010"/>
    </source>
</evidence>
<dbReference type="STRING" id="418985.A0A1V9Y0X6"/>
<dbReference type="InParanoid" id="A0A1V9Y0X6"/>
<keyword evidence="5" id="KW-0811">Translocation</keyword>
<keyword evidence="3" id="KW-0509">mRNA transport</keyword>
<dbReference type="GO" id="GO:0005643">
    <property type="term" value="C:nuclear pore"/>
    <property type="evidence" value="ECO:0007669"/>
    <property type="project" value="UniProtKB-SubCell"/>
</dbReference>
<protein>
    <submittedName>
        <fullName evidence="8">Uncharacterized protein</fullName>
    </submittedName>
</protein>
<dbReference type="Proteomes" id="UP000192247">
    <property type="component" value="Unassembled WGS sequence"/>
</dbReference>
<keyword evidence="9" id="KW-1185">Reference proteome</keyword>
<reference evidence="8 9" key="1">
    <citation type="journal article" date="2017" name="Gigascience">
        <title>Draft genome of the honey bee ectoparasitic mite, Tropilaelaps mercedesae, is shaped by the parasitic life history.</title>
        <authorList>
            <person name="Dong X."/>
            <person name="Armstrong S.D."/>
            <person name="Xia D."/>
            <person name="Makepeace B.L."/>
            <person name="Darby A.C."/>
            <person name="Kadowaki T."/>
        </authorList>
    </citation>
    <scope>NUCLEOTIDE SEQUENCE [LARGE SCALE GENOMIC DNA]</scope>
    <source>
        <strain evidence="8">Wuxi-XJTLU</strain>
    </source>
</reference>
<evidence type="ECO:0000313" key="8">
    <source>
        <dbReference type="EMBL" id="OQR79385.1"/>
    </source>
</evidence>
<keyword evidence="4" id="KW-0653">Protein transport</keyword>
<dbReference type="PANTHER" id="PTHR13257">
    <property type="entry name" value="NUCLEOPORIN NUP84-RELATED"/>
    <property type="match status" value="1"/>
</dbReference>
<evidence type="ECO:0000256" key="1">
    <source>
        <dbReference type="ARBA" id="ARBA00004567"/>
    </source>
</evidence>
<evidence type="ECO:0000256" key="3">
    <source>
        <dbReference type="ARBA" id="ARBA00022816"/>
    </source>
</evidence>
<keyword evidence="2" id="KW-0813">Transport</keyword>
<organism evidence="8 9">
    <name type="scientific">Tropilaelaps mercedesae</name>
    <dbReference type="NCBI Taxonomy" id="418985"/>
    <lineage>
        <taxon>Eukaryota</taxon>
        <taxon>Metazoa</taxon>
        <taxon>Ecdysozoa</taxon>
        <taxon>Arthropoda</taxon>
        <taxon>Chelicerata</taxon>
        <taxon>Arachnida</taxon>
        <taxon>Acari</taxon>
        <taxon>Parasitiformes</taxon>
        <taxon>Mesostigmata</taxon>
        <taxon>Gamasina</taxon>
        <taxon>Dermanyssoidea</taxon>
        <taxon>Laelapidae</taxon>
        <taxon>Tropilaelaps</taxon>
    </lineage>
</organism>
<keyword evidence="6" id="KW-0906">Nuclear pore complex</keyword>